<keyword evidence="13" id="KW-1185">Reference proteome</keyword>
<dbReference type="RefSeq" id="WP_212141571.1">
    <property type="nucleotide sequence ID" value="NZ_JAGSSW010000002.1"/>
</dbReference>
<organism evidence="12 13">
    <name type="scientific">Campylobacter anatolicus</name>
    <dbReference type="NCBI Taxonomy" id="2829105"/>
    <lineage>
        <taxon>Bacteria</taxon>
        <taxon>Pseudomonadati</taxon>
        <taxon>Campylobacterota</taxon>
        <taxon>Epsilonproteobacteria</taxon>
        <taxon>Campylobacterales</taxon>
        <taxon>Campylobacteraceae</taxon>
        <taxon>Campylobacter</taxon>
    </lineage>
</organism>
<proteinExistence type="inferred from homology"/>
<dbReference type="InterPro" id="IPR012823">
    <property type="entry name" value="Flagell_FliJ"/>
</dbReference>
<evidence type="ECO:0000256" key="6">
    <source>
        <dbReference type="ARBA" id="ARBA00022500"/>
    </source>
</evidence>
<comment type="caution">
    <text evidence="12">The sequence shown here is derived from an EMBL/GenBank/DDBJ whole genome shotgun (WGS) entry which is preliminary data.</text>
</comment>
<dbReference type="Proteomes" id="UP000682951">
    <property type="component" value="Unassembled WGS sequence"/>
</dbReference>
<keyword evidence="9" id="KW-0472">Membrane</keyword>
<protein>
    <recommendedName>
        <fullName evidence="3">Flagellar FliJ protein</fullName>
    </recommendedName>
</protein>
<sequence>MKSKFSQVVRVKKQTLDRIEARLVSARAKVVNLELNAKALRAKLDEISMPQSGKMSELKQNLELLRIMRDELDDIKERLELSKKDVMHVEHQYKNANLDFEKIKYLEQEDFKREIKRQKHLEAVALDEFAIMKFGIKGVISE</sequence>
<dbReference type="InterPro" id="IPR053716">
    <property type="entry name" value="Flag_assembly_chemotaxis_eff"/>
</dbReference>
<accession>A0ABS5HGJ0</accession>
<evidence type="ECO:0000313" key="12">
    <source>
        <dbReference type="EMBL" id="MBR8463388.1"/>
    </source>
</evidence>
<evidence type="ECO:0000256" key="5">
    <source>
        <dbReference type="ARBA" id="ARBA00022475"/>
    </source>
</evidence>
<keyword evidence="7" id="KW-1005">Bacterial flagellum biogenesis</keyword>
<keyword evidence="12" id="KW-0966">Cell projection</keyword>
<keyword evidence="12" id="KW-0969">Cilium</keyword>
<dbReference type="Pfam" id="PF02050">
    <property type="entry name" value="FliJ"/>
    <property type="match status" value="1"/>
</dbReference>
<keyword evidence="6" id="KW-0145">Chemotaxis</keyword>
<keyword evidence="10" id="KW-1006">Bacterial flagellum protein export</keyword>
<reference evidence="12 13" key="1">
    <citation type="submission" date="2021-04" db="EMBL/GenBank/DDBJ databases">
        <title>Molecular and phenotypic characterization and identification of bacterial isolates recovered from the Anatolian ground squirrels (Spermophilus xanthoprymnus) and which have the potential to form a new species in the Campylobacter genus.</title>
        <authorList>
            <person name="Aydin F."/>
            <person name="Abay S."/>
            <person name="Kayman T."/>
            <person name="Karakaya E."/>
            <person name="Mustak H.K."/>
            <person name="Mustak I.B."/>
            <person name="Bilgin N."/>
            <person name="Duzler A."/>
            <person name="Sahin O."/>
            <person name="Guran O."/>
            <person name="Saticioglu I.B."/>
        </authorList>
    </citation>
    <scope>NUCLEOTIDE SEQUENCE [LARGE SCALE GENOMIC DNA]</scope>
    <source>
        <strain evidence="13">faydin-G24</strain>
    </source>
</reference>
<dbReference type="EMBL" id="JAGSSW010000002">
    <property type="protein sequence ID" value="MBR8463388.1"/>
    <property type="molecule type" value="Genomic_DNA"/>
</dbReference>
<keyword evidence="12" id="KW-0282">Flagellum</keyword>
<evidence type="ECO:0000313" key="13">
    <source>
        <dbReference type="Proteomes" id="UP000682951"/>
    </source>
</evidence>
<evidence type="ECO:0000256" key="8">
    <source>
        <dbReference type="ARBA" id="ARBA00022927"/>
    </source>
</evidence>
<gene>
    <name evidence="12" type="ORF">KDD93_02230</name>
</gene>
<evidence type="ECO:0000256" key="10">
    <source>
        <dbReference type="ARBA" id="ARBA00023225"/>
    </source>
</evidence>
<name>A0ABS5HGJ0_9BACT</name>
<evidence type="ECO:0000256" key="11">
    <source>
        <dbReference type="SAM" id="Coils"/>
    </source>
</evidence>
<feature type="coiled-coil region" evidence="11">
    <location>
        <begin position="16"/>
        <end position="92"/>
    </location>
</feature>
<evidence type="ECO:0000256" key="7">
    <source>
        <dbReference type="ARBA" id="ARBA00022795"/>
    </source>
</evidence>
<evidence type="ECO:0000256" key="1">
    <source>
        <dbReference type="ARBA" id="ARBA00004413"/>
    </source>
</evidence>
<evidence type="ECO:0000256" key="4">
    <source>
        <dbReference type="ARBA" id="ARBA00022448"/>
    </source>
</evidence>
<comment type="similarity">
    <text evidence="2">Belongs to the FliJ family.</text>
</comment>
<evidence type="ECO:0000256" key="3">
    <source>
        <dbReference type="ARBA" id="ARBA00020392"/>
    </source>
</evidence>
<evidence type="ECO:0000256" key="2">
    <source>
        <dbReference type="ARBA" id="ARBA00010004"/>
    </source>
</evidence>
<keyword evidence="8" id="KW-0653">Protein transport</keyword>
<keyword evidence="4" id="KW-0813">Transport</keyword>
<dbReference type="Gene3D" id="1.10.287.1700">
    <property type="match status" value="1"/>
</dbReference>
<evidence type="ECO:0000256" key="9">
    <source>
        <dbReference type="ARBA" id="ARBA00023136"/>
    </source>
</evidence>
<keyword evidence="11" id="KW-0175">Coiled coil</keyword>
<comment type="subcellular location">
    <subcellularLocation>
        <location evidence="1">Cell membrane</location>
        <topology evidence="1">Peripheral membrane protein</topology>
        <orientation evidence="1">Cytoplasmic side</orientation>
    </subcellularLocation>
</comment>
<keyword evidence="5" id="KW-1003">Cell membrane</keyword>